<dbReference type="Pfam" id="PF04542">
    <property type="entry name" value="Sigma70_r2"/>
    <property type="match status" value="1"/>
</dbReference>
<dbReference type="PROSITE" id="PS00715">
    <property type="entry name" value="SIGMA70_1"/>
    <property type="match status" value="1"/>
</dbReference>
<dbReference type="InterPro" id="IPR050813">
    <property type="entry name" value="Sigma-70_Factor"/>
</dbReference>
<evidence type="ECO:0000259" key="5">
    <source>
        <dbReference type="PROSITE" id="PS00715"/>
    </source>
</evidence>
<reference evidence="6 7" key="1">
    <citation type="submission" date="2018-06" db="EMBL/GenBank/DDBJ databases">
        <authorList>
            <consortium name="Pathogen Informatics"/>
            <person name="Doyle S."/>
        </authorList>
    </citation>
    <scope>NUCLEOTIDE SEQUENCE [LARGE SCALE GENOMIC DNA]</scope>
    <source>
        <strain evidence="6 7">NCTC10723</strain>
    </source>
</reference>
<dbReference type="InterPro" id="IPR014284">
    <property type="entry name" value="RNA_pol_sigma-70_dom"/>
</dbReference>
<dbReference type="GO" id="GO:0003677">
    <property type="term" value="F:DNA binding"/>
    <property type="evidence" value="ECO:0007669"/>
    <property type="project" value="UniProtKB-KW"/>
</dbReference>
<dbReference type="GO" id="GO:0006352">
    <property type="term" value="P:DNA-templated transcription initiation"/>
    <property type="evidence" value="ECO:0007669"/>
    <property type="project" value="InterPro"/>
</dbReference>
<name>A0A377GYQ0_9FUSO</name>
<proteinExistence type="predicted"/>
<evidence type="ECO:0000256" key="1">
    <source>
        <dbReference type="ARBA" id="ARBA00023015"/>
    </source>
</evidence>
<sequence length="283" mass="33192">MPASFWVKKEKVMGKIDVMDFEKGVIRQYHQDDKFLDFLKEKKELILDYTKLGLKELDDGDLESLGEENVIDYLEEISNIDLSENLEGEEFILQNLPVIASIAFNYLREGISYLDVVQEGTVGLIKGIDIYNSEIYGDFENYKKYWIIREIVLFINNKVVATKNEFKNFFKDKRENFGKENPYEEELEDSSEVYLKEEDLLPTLESIDKREKLMERQIDFFKLKNRLSSRQIEVLNCYFGFGKEKRLSIFEIEEKLGIAKGEGELIFEQALFILSTVEGKVIL</sequence>
<accession>A0A377GYQ0</accession>
<dbReference type="GO" id="GO:0016987">
    <property type="term" value="F:sigma factor activity"/>
    <property type="evidence" value="ECO:0007669"/>
    <property type="project" value="UniProtKB-KW"/>
</dbReference>
<evidence type="ECO:0000313" key="7">
    <source>
        <dbReference type="Proteomes" id="UP000255328"/>
    </source>
</evidence>
<dbReference type="InterPro" id="IPR013325">
    <property type="entry name" value="RNA_pol_sigma_r2"/>
</dbReference>
<organism evidence="6 7">
    <name type="scientific">Fusobacterium necrogenes</name>
    <dbReference type="NCBI Taxonomy" id="858"/>
    <lineage>
        <taxon>Bacteria</taxon>
        <taxon>Fusobacteriati</taxon>
        <taxon>Fusobacteriota</taxon>
        <taxon>Fusobacteriia</taxon>
        <taxon>Fusobacteriales</taxon>
        <taxon>Fusobacteriaceae</taxon>
        <taxon>Fusobacterium</taxon>
    </lineage>
</organism>
<protein>
    <submittedName>
        <fullName evidence="6">Sigma-70</fullName>
    </submittedName>
</protein>
<evidence type="ECO:0000256" key="3">
    <source>
        <dbReference type="ARBA" id="ARBA00023125"/>
    </source>
</evidence>
<dbReference type="SUPFAM" id="SSF88946">
    <property type="entry name" value="Sigma2 domain of RNA polymerase sigma factors"/>
    <property type="match status" value="1"/>
</dbReference>
<dbReference type="InterPro" id="IPR000943">
    <property type="entry name" value="RNA_pol_sigma70"/>
</dbReference>
<dbReference type="InterPro" id="IPR007627">
    <property type="entry name" value="RNA_pol_sigma70_r2"/>
</dbReference>
<evidence type="ECO:0000256" key="4">
    <source>
        <dbReference type="ARBA" id="ARBA00023163"/>
    </source>
</evidence>
<feature type="domain" description="RNA polymerase sigma-70" evidence="5">
    <location>
        <begin position="115"/>
        <end position="128"/>
    </location>
</feature>
<keyword evidence="7" id="KW-1185">Reference proteome</keyword>
<dbReference type="Gene3D" id="1.20.120.1810">
    <property type="match status" value="1"/>
</dbReference>
<dbReference type="EMBL" id="UGGU01000003">
    <property type="protein sequence ID" value="STO32109.1"/>
    <property type="molecule type" value="Genomic_DNA"/>
</dbReference>
<dbReference type="Proteomes" id="UP000255328">
    <property type="component" value="Unassembled WGS sequence"/>
</dbReference>
<dbReference type="PANTHER" id="PTHR30376:SF3">
    <property type="entry name" value="RNA POLYMERASE SIGMA FACTOR RPOH"/>
    <property type="match status" value="1"/>
</dbReference>
<dbReference type="NCBIfam" id="TIGR02937">
    <property type="entry name" value="sigma70-ECF"/>
    <property type="match status" value="1"/>
</dbReference>
<evidence type="ECO:0000256" key="2">
    <source>
        <dbReference type="ARBA" id="ARBA00023082"/>
    </source>
</evidence>
<evidence type="ECO:0000313" key="6">
    <source>
        <dbReference type="EMBL" id="STO32109.1"/>
    </source>
</evidence>
<keyword evidence="1" id="KW-0805">Transcription regulation</keyword>
<dbReference type="PRINTS" id="PR00046">
    <property type="entry name" value="SIGMA70FCT"/>
</dbReference>
<gene>
    <name evidence="6" type="primary">rpoD_2</name>
    <name evidence="6" type="ORF">NCTC10723_01588</name>
</gene>
<keyword evidence="3" id="KW-0238">DNA-binding</keyword>
<keyword evidence="4" id="KW-0804">Transcription</keyword>
<dbReference type="AlphaFoldDB" id="A0A377GYQ0"/>
<dbReference type="PANTHER" id="PTHR30376">
    <property type="entry name" value="SIGMA FACTOR RPOH HEAT SHOCK RELATED"/>
    <property type="match status" value="1"/>
</dbReference>
<keyword evidence="2" id="KW-0731">Sigma factor</keyword>